<accession>A0A9D4HT76</accession>
<dbReference type="EMBL" id="JAIWYP010000012">
    <property type="protein sequence ID" value="KAH3730015.1"/>
    <property type="molecule type" value="Genomic_DNA"/>
</dbReference>
<feature type="domain" description="Sushi" evidence="4">
    <location>
        <begin position="1"/>
        <end position="53"/>
    </location>
</feature>
<keyword evidence="1 2" id="KW-1015">Disulfide bond</keyword>
<keyword evidence="3" id="KW-0472">Membrane</keyword>
<dbReference type="Gene3D" id="2.10.70.10">
    <property type="entry name" value="Complement Module, domain 1"/>
    <property type="match status" value="1"/>
</dbReference>
<name>A0A9D4HT76_DREPO</name>
<comment type="caution">
    <text evidence="2">Lacks conserved residue(s) required for the propagation of feature annotation.</text>
</comment>
<reference evidence="5" key="1">
    <citation type="journal article" date="2019" name="bioRxiv">
        <title>The Genome of the Zebra Mussel, Dreissena polymorpha: A Resource for Invasive Species Research.</title>
        <authorList>
            <person name="McCartney M.A."/>
            <person name="Auch B."/>
            <person name="Kono T."/>
            <person name="Mallez S."/>
            <person name="Zhang Y."/>
            <person name="Obille A."/>
            <person name="Becker A."/>
            <person name="Abrahante J.E."/>
            <person name="Garbe J."/>
            <person name="Badalamenti J.P."/>
            <person name="Herman A."/>
            <person name="Mangelson H."/>
            <person name="Liachko I."/>
            <person name="Sullivan S."/>
            <person name="Sone E.D."/>
            <person name="Koren S."/>
            <person name="Silverstein K.A.T."/>
            <person name="Beckman K.B."/>
            <person name="Gohl D.M."/>
        </authorList>
    </citation>
    <scope>NUCLEOTIDE SEQUENCE</scope>
    <source>
        <strain evidence="5">Duluth1</strain>
        <tissue evidence="5">Whole animal</tissue>
    </source>
</reference>
<evidence type="ECO:0000256" key="3">
    <source>
        <dbReference type="SAM" id="Phobius"/>
    </source>
</evidence>
<comment type="caution">
    <text evidence="5">The sequence shown here is derived from an EMBL/GenBank/DDBJ whole genome shotgun (WGS) entry which is preliminary data.</text>
</comment>
<keyword evidence="6" id="KW-1185">Reference proteome</keyword>
<proteinExistence type="predicted"/>
<evidence type="ECO:0000256" key="1">
    <source>
        <dbReference type="ARBA" id="ARBA00023157"/>
    </source>
</evidence>
<evidence type="ECO:0000313" key="5">
    <source>
        <dbReference type="EMBL" id="KAH3730015.1"/>
    </source>
</evidence>
<dbReference type="CDD" id="cd00033">
    <property type="entry name" value="CCP"/>
    <property type="match status" value="1"/>
</dbReference>
<evidence type="ECO:0000256" key="2">
    <source>
        <dbReference type="PROSITE-ProRule" id="PRU00302"/>
    </source>
</evidence>
<dbReference type="InterPro" id="IPR000436">
    <property type="entry name" value="Sushi_SCR_CCP_dom"/>
</dbReference>
<dbReference type="Pfam" id="PF00084">
    <property type="entry name" value="Sushi"/>
    <property type="match status" value="1"/>
</dbReference>
<protein>
    <recommendedName>
        <fullName evidence="4">Sushi domain-containing protein</fullName>
    </recommendedName>
</protein>
<keyword evidence="2" id="KW-0768">Sushi</keyword>
<gene>
    <name evidence="5" type="ORF">DPMN_055993</name>
</gene>
<reference evidence="5" key="2">
    <citation type="submission" date="2020-11" db="EMBL/GenBank/DDBJ databases">
        <authorList>
            <person name="McCartney M.A."/>
            <person name="Auch B."/>
            <person name="Kono T."/>
            <person name="Mallez S."/>
            <person name="Becker A."/>
            <person name="Gohl D.M."/>
            <person name="Silverstein K.A.T."/>
            <person name="Koren S."/>
            <person name="Bechman K.B."/>
            <person name="Herman A."/>
            <person name="Abrahante J.E."/>
            <person name="Garbe J."/>
        </authorList>
    </citation>
    <scope>NUCLEOTIDE SEQUENCE</scope>
    <source>
        <strain evidence="5">Duluth1</strain>
        <tissue evidence="5">Whole animal</tissue>
    </source>
</reference>
<dbReference type="SUPFAM" id="SSF57535">
    <property type="entry name" value="Complement control module/SCR domain"/>
    <property type="match status" value="1"/>
</dbReference>
<dbReference type="Proteomes" id="UP000828390">
    <property type="component" value="Unassembled WGS sequence"/>
</dbReference>
<evidence type="ECO:0000313" key="6">
    <source>
        <dbReference type="Proteomes" id="UP000828390"/>
    </source>
</evidence>
<evidence type="ECO:0000259" key="4">
    <source>
        <dbReference type="PROSITE" id="PS50923"/>
    </source>
</evidence>
<sequence length="153" mass="16482">MTNPWSGKVTLSTNGQVTKATYSCNSGYTLTGVTDRTCLADGNWDGTESTCSEVSTSVSTTESTESHNEKINSALLAATVAVSSVLGVVVVAVIVVLVLYIRRRHGNSARETSAYTESIPQHVYVNRAAEQNPDDHDYLQMTTREYSSVSVLV</sequence>
<dbReference type="SMART" id="SM00032">
    <property type="entry name" value="CCP"/>
    <property type="match status" value="1"/>
</dbReference>
<keyword evidence="3" id="KW-0812">Transmembrane</keyword>
<dbReference type="InterPro" id="IPR035976">
    <property type="entry name" value="Sushi/SCR/CCP_sf"/>
</dbReference>
<keyword evidence="3" id="KW-1133">Transmembrane helix</keyword>
<feature type="transmembrane region" description="Helical" evidence="3">
    <location>
        <begin position="74"/>
        <end position="101"/>
    </location>
</feature>
<dbReference type="AlphaFoldDB" id="A0A9D4HT76"/>
<feature type="disulfide bond" evidence="2">
    <location>
        <begin position="24"/>
        <end position="51"/>
    </location>
</feature>
<organism evidence="5 6">
    <name type="scientific">Dreissena polymorpha</name>
    <name type="common">Zebra mussel</name>
    <name type="synonym">Mytilus polymorpha</name>
    <dbReference type="NCBI Taxonomy" id="45954"/>
    <lineage>
        <taxon>Eukaryota</taxon>
        <taxon>Metazoa</taxon>
        <taxon>Spiralia</taxon>
        <taxon>Lophotrochozoa</taxon>
        <taxon>Mollusca</taxon>
        <taxon>Bivalvia</taxon>
        <taxon>Autobranchia</taxon>
        <taxon>Heteroconchia</taxon>
        <taxon>Euheterodonta</taxon>
        <taxon>Imparidentia</taxon>
        <taxon>Neoheterodontei</taxon>
        <taxon>Myida</taxon>
        <taxon>Dreissenoidea</taxon>
        <taxon>Dreissenidae</taxon>
        <taxon>Dreissena</taxon>
    </lineage>
</organism>
<dbReference type="PROSITE" id="PS50923">
    <property type="entry name" value="SUSHI"/>
    <property type="match status" value="1"/>
</dbReference>